<feature type="domain" description="HTH lysR-type" evidence="5">
    <location>
        <begin position="8"/>
        <end position="64"/>
    </location>
</feature>
<dbReference type="PANTHER" id="PTHR30537:SF1">
    <property type="entry name" value="HTH-TYPE TRANSCRIPTIONAL REGULATOR PGRR"/>
    <property type="match status" value="1"/>
</dbReference>
<evidence type="ECO:0000256" key="1">
    <source>
        <dbReference type="ARBA" id="ARBA00009437"/>
    </source>
</evidence>
<dbReference type="SUPFAM" id="SSF46785">
    <property type="entry name" value="Winged helix' DNA-binding domain"/>
    <property type="match status" value="1"/>
</dbReference>
<dbReference type="InterPro" id="IPR005119">
    <property type="entry name" value="LysR_subst-bd"/>
</dbReference>
<dbReference type="Gene3D" id="3.40.190.290">
    <property type="match status" value="1"/>
</dbReference>
<dbReference type="Pfam" id="PF03466">
    <property type="entry name" value="LysR_substrate"/>
    <property type="match status" value="1"/>
</dbReference>
<dbReference type="EMBL" id="CAMXCM010000001">
    <property type="protein sequence ID" value="CAI3926843.1"/>
    <property type="molecule type" value="Genomic_DNA"/>
</dbReference>
<dbReference type="RefSeq" id="WP_271789142.1">
    <property type="nucleotide sequence ID" value="NZ_CAMXCM010000001.1"/>
</dbReference>
<keyword evidence="9" id="KW-1185">Reference proteome</keyword>
<evidence type="ECO:0000256" key="4">
    <source>
        <dbReference type="ARBA" id="ARBA00023163"/>
    </source>
</evidence>
<dbReference type="InterPro" id="IPR000847">
    <property type="entry name" value="LysR_HTH_N"/>
</dbReference>
<dbReference type="PANTHER" id="PTHR30537">
    <property type="entry name" value="HTH-TYPE TRANSCRIPTIONAL REGULATOR"/>
    <property type="match status" value="1"/>
</dbReference>
<evidence type="ECO:0000313" key="9">
    <source>
        <dbReference type="Proteomes" id="UP001154259"/>
    </source>
</evidence>
<dbReference type="InterPro" id="IPR036388">
    <property type="entry name" value="WH-like_DNA-bd_sf"/>
</dbReference>
<keyword evidence="4" id="KW-0804">Transcription</keyword>
<dbReference type="Proteomes" id="UP001154255">
    <property type="component" value="Unassembled WGS sequence"/>
</dbReference>
<reference evidence="6" key="1">
    <citation type="submission" date="2022-10" db="EMBL/GenBank/DDBJ databases">
        <authorList>
            <person name="Botero Cardona J."/>
        </authorList>
    </citation>
    <scope>NUCLEOTIDE SEQUENCE</scope>
    <source>
        <strain evidence="6">LMG 31819</strain>
        <strain evidence="7">R-53529</strain>
    </source>
</reference>
<proteinExistence type="inferred from homology"/>
<keyword evidence="2" id="KW-0805">Transcription regulation</keyword>
<dbReference type="PROSITE" id="PS50931">
    <property type="entry name" value="HTH_LYSR"/>
    <property type="match status" value="1"/>
</dbReference>
<dbReference type="CDD" id="cd08474">
    <property type="entry name" value="PBP2_CrgA_like_5"/>
    <property type="match status" value="1"/>
</dbReference>
<evidence type="ECO:0000256" key="2">
    <source>
        <dbReference type="ARBA" id="ARBA00023015"/>
    </source>
</evidence>
<organism evidence="6 8">
    <name type="scientific">Commensalibacter communis</name>
    <dbReference type="NCBI Taxonomy" id="2972786"/>
    <lineage>
        <taxon>Bacteria</taxon>
        <taxon>Pseudomonadati</taxon>
        <taxon>Pseudomonadota</taxon>
        <taxon>Alphaproteobacteria</taxon>
        <taxon>Acetobacterales</taxon>
        <taxon>Acetobacteraceae</taxon>
    </lineage>
</organism>
<dbReference type="Pfam" id="PF00126">
    <property type="entry name" value="HTH_1"/>
    <property type="match status" value="1"/>
</dbReference>
<dbReference type="EMBL" id="CAMXCS010000001">
    <property type="protein sequence ID" value="CAI3934133.1"/>
    <property type="molecule type" value="Genomic_DNA"/>
</dbReference>
<protein>
    <submittedName>
        <fullName evidence="6 7">LysR family (LysR)</fullName>
    </submittedName>
</protein>
<dbReference type="InterPro" id="IPR058163">
    <property type="entry name" value="LysR-type_TF_proteobact-type"/>
</dbReference>
<accession>A0A9W4X8U7</accession>
<gene>
    <name evidence="7" type="ORF">R53529_LOCUS707</name>
    <name evidence="6" type="ORF">R53530_LOCUS394</name>
</gene>
<dbReference type="SUPFAM" id="SSF53850">
    <property type="entry name" value="Periplasmic binding protein-like II"/>
    <property type="match status" value="1"/>
</dbReference>
<comment type="similarity">
    <text evidence="1">Belongs to the LysR transcriptional regulatory family.</text>
</comment>
<dbReference type="AlphaFoldDB" id="A0A9W4X8U7"/>
<dbReference type="Proteomes" id="UP001154259">
    <property type="component" value="Unassembled WGS sequence"/>
</dbReference>
<evidence type="ECO:0000259" key="5">
    <source>
        <dbReference type="PROSITE" id="PS50931"/>
    </source>
</evidence>
<evidence type="ECO:0000256" key="3">
    <source>
        <dbReference type="ARBA" id="ARBA00023125"/>
    </source>
</evidence>
<dbReference type="InterPro" id="IPR036390">
    <property type="entry name" value="WH_DNA-bd_sf"/>
</dbReference>
<comment type="caution">
    <text evidence="6">The sequence shown here is derived from an EMBL/GenBank/DDBJ whole genome shotgun (WGS) entry which is preliminary data.</text>
</comment>
<keyword evidence="3" id="KW-0238">DNA-binding</keyword>
<sequence>MSLLTRSDLGDLSLFREIAEAGGFRKAADRLDMSPSALSRAMRNLEERQGVRLFHRTNRSVQLTPAGRELLQSIHIGFGEIESGLEALNRYRDHPAGLLRINVLSDAARLILAPILAKYAETYPDVRLEIAVQDTVIDIINNGFDAGIRYGDNVPEDMIALRLCNDLKWIIVASPEYLESAPPLKIPADLHHHQCIGTRMGNGKIYHWELEQEEERFILSADWSIIVNETILSIELAEKGGGICYNLEHRVVKQLADGSLVRVLPEWGSIGEAFYLYYSNRRQLPKALRALIDFIKIYPFYL</sequence>
<evidence type="ECO:0000313" key="8">
    <source>
        <dbReference type="Proteomes" id="UP001154255"/>
    </source>
</evidence>
<evidence type="ECO:0000313" key="7">
    <source>
        <dbReference type="EMBL" id="CAI3934133.1"/>
    </source>
</evidence>
<dbReference type="Gene3D" id="1.10.10.10">
    <property type="entry name" value="Winged helix-like DNA-binding domain superfamily/Winged helix DNA-binding domain"/>
    <property type="match status" value="1"/>
</dbReference>
<dbReference type="GO" id="GO:0003700">
    <property type="term" value="F:DNA-binding transcription factor activity"/>
    <property type="evidence" value="ECO:0007669"/>
    <property type="project" value="InterPro"/>
</dbReference>
<dbReference type="GO" id="GO:0043565">
    <property type="term" value="F:sequence-specific DNA binding"/>
    <property type="evidence" value="ECO:0007669"/>
    <property type="project" value="TreeGrafter"/>
</dbReference>
<dbReference type="FunFam" id="1.10.10.10:FF:000001">
    <property type="entry name" value="LysR family transcriptional regulator"/>
    <property type="match status" value="1"/>
</dbReference>
<name>A0A9W4X8U7_9PROT</name>
<dbReference type="GO" id="GO:0006351">
    <property type="term" value="P:DNA-templated transcription"/>
    <property type="evidence" value="ECO:0007669"/>
    <property type="project" value="TreeGrafter"/>
</dbReference>
<evidence type="ECO:0000313" key="6">
    <source>
        <dbReference type="EMBL" id="CAI3926843.1"/>
    </source>
</evidence>